<dbReference type="AlphaFoldDB" id="A0A8S2ZZ80"/>
<dbReference type="Proteomes" id="UP000681720">
    <property type="component" value="Unassembled WGS sequence"/>
</dbReference>
<dbReference type="Proteomes" id="UP000681967">
    <property type="component" value="Unassembled WGS sequence"/>
</dbReference>
<accession>A0A8S2ZZ80</accession>
<evidence type="ECO:0000313" key="2">
    <source>
        <dbReference type="EMBL" id="CAF4618958.1"/>
    </source>
</evidence>
<comment type="caution">
    <text evidence="3">The sequence shown here is derived from an EMBL/GenBank/DDBJ whole genome shotgun (WGS) entry which is preliminary data.</text>
</comment>
<dbReference type="InterPro" id="IPR035899">
    <property type="entry name" value="DBL_dom_sf"/>
</dbReference>
<name>A0A8S2ZZ80_9BILA</name>
<dbReference type="SUPFAM" id="SSF48065">
    <property type="entry name" value="DBL homology domain (DH-domain)"/>
    <property type="match status" value="1"/>
</dbReference>
<dbReference type="PROSITE" id="PS50010">
    <property type="entry name" value="DH_2"/>
    <property type="match status" value="1"/>
</dbReference>
<feature type="domain" description="DH" evidence="1">
    <location>
        <begin position="1"/>
        <end position="53"/>
    </location>
</feature>
<protein>
    <recommendedName>
        <fullName evidence="1">DH domain-containing protein</fullName>
    </recommendedName>
</protein>
<dbReference type="EMBL" id="CAJOBJ010119383">
    <property type="protein sequence ID" value="CAF4668827.1"/>
    <property type="molecule type" value="Genomic_DNA"/>
</dbReference>
<evidence type="ECO:0000313" key="4">
    <source>
        <dbReference type="Proteomes" id="UP000681720"/>
    </source>
</evidence>
<evidence type="ECO:0000259" key="1">
    <source>
        <dbReference type="PROSITE" id="PS50010"/>
    </source>
</evidence>
<feature type="non-terminal residue" evidence="3">
    <location>
        <position position="1"/>
    </location>
</feature>
<sequence>MKCFREHLNISSKFRAFMQRTKQESHGIGTMGDANILTLPLQRIAKYPFMIYQ</sequence>
<evidence type="ECO:0000313" key="3">
    <source>
        <dbReference type="EMBL" id="CAF4668827.1"/>
    </source>
</evidence>
<dbReference type="GO" id="GO:0005085">
    <property type="term" value="F:guanyl-nucleotide exchange factor activity"/>
    <property type="evidence" value="ECO:0007669"/>
    <property type="project" value="InterPro"/>
</dbReference>
<dbReference type="InterPro" id="IPR000219">
    <property type="entry name" value="DH_dom"/>
</dbReference>
<reference evidence="3" key="1">
    <citation type="submission" date="2021-02" db="EMBL/GenBank/DDBJ databases">
        <authorList>
            <person name="Nowell W R."/>
        </authorList>
    </citation>
    <scope>NUCLEOTIDE SEQUENCE</scope>
</reference>
<organism evidence="3 4">
    <name type="scientific">Rotaria magnacalcarata</name>
    <dbReference type="NCBI Taxonomy" id="392030"/>
    <lineage>
        <taxon>Eukaryota</taxon>
        <taxon>Metazoa</taxon>
        <taxon>Spiralia</taxon>
        <taxon>Gnathifera</taxon>
        <taxon>Rotifera</taxon>
        <taxon>Eurotatoria</taxon>
        <taxon>Bdelloidea</taxon>
        <taxon>Philodinida</taxon>
        <taxon>Philodinidae</taxon>
        <taxon>Rotaria</taxon>
    </lineage>
</organism>
<dbReference type="EMBL" id="CAJOBH010102230">
    <property type="protein sequence ID" value="CAF4618958.1"/>
    <property type="molecule type" value="Genomic_DNA"/>
</dbReference>
<gene>
    <name evidence="2" type="ORF">BYL167_LOCUS40878</name>
    <name evidence="3" type="ORF">GIL414_LOCUS41798</name>
</gene>
<proteinExistence type="predicted"/>